<keyword evidence="1 4" id="KW-0489">Methyltransferase</keyword>
<evidence type="ECO:0000313" key="4">
    <source>
        <dbReference type="EMBL" id="MFL9842791.1"/>
    </source>
</evidence>
<keyword evidence="5" id="KW-1185">Reference proteome</keyword>
<dbReference type="GO" id="GO:0032259">
    <property type="term" value="P:methylation"/>
    <property type="evidence" value="ECO:0007669"/>
    <property type="project" value="UniProtKB-KW"/>
</dbReference>
<dbReference type="Proteomes" id="UP001629156">
    <property type="component" value="Unassembled WGS sequence"/>
</dbReference>
<dbReference type="RefSeq" id="WP_408083013.1">
    <property type="nucleotide sequence ID" value="NZ_JBELPZ010000001.1"/>
</dbReference>
<proteinExistence type="predicted"/>
<reference evidence="4 5" key="1">
    <citation type="submission" date="2024-06" db="EMBL/GenBank/DDBJ databases">
        <authorList>
            <person name="Kaempfer P."/>
            <person name="Viver T."/>
        </authorList>
    </citation>
    <scope>NUCLEOTIDE SEQUENCE [LARGE SCALE GENOMIC DNA]</scope>
    <source>
        <strain evidence="4 5">ST-119</strain>
    </source>
</reference>
<evidence type="ECO:0000256" key="2">
    <source>
        <dbReference type="ARBA" id="ARBA00022679"/>
    </source>
</evidence>
<evidence type="ECO:0000256" key="1">
    <source>
        <dbReference type="ARBA" id="ARBA00022603"/>
    </source>
</evidence>
<dbReference type="PANTHER" id="PTHR43397">
    <property type="entry name" value="ERGOTHIONEINE BIOSYNTHESIS PROTEIN 1"/>
    <property type="match status" value="1"/>
</dbReference>
<dbReference type="InterPro" id="IPR017804">
    <property type="entry name" value="MeTrfase_EgtD-like"/>
</dbReference>
<comment type="caution">
    <text evidence="4">The sequence shown here is derived from an EMBL/GenBank/DDBJ whole genome shotgun (WGS) entry which is preliminary data.</text>
</comment>
<feature type="domain" description="Histidine-specific methyltransferase SAM-dependent" evidence="3">
    <location>
        <begin position="13"/>
        <end position="318"/>
    </location>
</feature>
<dbReference type="InterPro" id="IPR029063">
    <property type="entry name" value="SAM-dependent_MTases_sf"/>
</dbReference>
<dbReference type="NCBIfam" id="TIGR03438">
    <property type="entry name" value="egtD_ergothio"/>
    <property type="match status" value="1"/>
</dbReference>
<name>A0ABW8YUF1_9FLAO</name>
<dbReference type="InterPro" id="IPR035094">
    <property type="entry name" value="EgtD"/>
</dbReference>
<dbReference type="EMBL" id="JBELPZ010000001">
    <property type="protein sequence ID" value="MFL9842791.1"/>
    <property type="molecule type" value="Genomic_DNA"/>
</dbReference>
<dbReference type="InterPro" id="IPR019257">
    <property type="entry name" value="MeTrfase_dom"/>
</dbReference>
<dbReference type="PIRSF" id="PIRSF018005">
    <property type="entry name" value="UCP018005"/>
    <property type="match status" value="1"/>
</dbReference>
<organism evidence="4 5">
    <name type="scientific">Flavobacterium rhizosphaerae</name>
    <dbReference type="NCBI Taxonomy" id="3163298"/>
    <lineage>
        <taxon>Bacteria</taxon>
        <taxon>Pseudomonadati</taxon>
        <taxon>Bacteroidota</taxon>
        <taxon>Flavobacteriia</taxon>
        <taxon>Flavobacteriales</taxon>
        <taxon>Flavobacteriaceae</taxon>
        <taxon>Flavobacterium</taxon>
    </lineage>
</organism>
<gene>
    <name evidence="4" type="primary">egtD</name>
    <name evidence="4" type="ORF">ABS766_00015</name>
</gene>
<evidence type="ECO:0000259" key="3">
    <source>
        <dbReference type="Pfam" id="PF10017"/>
    </source>
</evidence>
<dbReference type="GO" id="GO:0052706">
    <property type="term" value="F:L-histidine N(alpha)-methyltransferase activity"/>
    <property type="evidence" value="ECO:0007669"/>
    <property type="project" value="UniProtKB-EC"/>
</dbReference>
<keyword evidence="2 4" id="KW-0808">Transferase</keyword>
<dbReference type="InterPro" id="IPR051128">
    <property type="entry name" value="EgtD_Methyltrsf_superfamily"/>
</dbReference>
<sequence>MQKTDENQNDKFYKEVVEGLGSPQKYLQPKYFYDKTGDVLFQQIMAMPEYYLTRCELDIFKNKTAGLAKAITAPGGAFDLIELGAGDATKSSYLLEYLVEQQTDFTYMPIDISGNILTVLDENLKAKMPQLDIVCLEGEYFDMLGKAAALSPRRKVVMFLGANIGNMELEEAHNFCHDLYRNLNPGDLLFIGFDLKKHPDTILQAYNDKAGITSKFNLNLLTRINRELGGDFNLEDFEHYQMYDPQTGACKSFLVSLREQEVSIGDKTVHFKKDETVFMEISQKFSEAEIALIAEETGFKALQTFTDDKGWFMDAVWEVV</sequence>
<dbReference type="Gene3D" id="3.40.50.150">
    <property type="entry name" value="Vaccinia Virus protein VP39"/>
    <property type="match status" value="1"/>
</dbReference>
<protein>
    <submittedName>
        <fullName evidence="4">L-histidine N(Alpha)-methyltransferase</fullName>
        <ecNumber evidence="4">2.1.1.44</ecNumber>
    </submittedName>
</protein>
<dbReference type="Pfam" id="PF10017">
    <property type="entry name" value="Methyltransf_33"/>
    <property type="match status" value="1"/>
</dbReference>
<evidence type="ECO:0000313" key="5">
    <source>
        <dbReference type="Proteomes" id="UP001629156"/>
    </source>
</evidence>
<accession>A0ABW8YUF1</accession>
<dbReference type="EC" id="2.1.1.44" evidence="4"/>
<dbReference type="PANTHER" id="PTHR43397:SF1">
    <property type="entry name" value="ERGOTHIONEINE BIOSYNTHESIS PROTEIN 1"/>
    <property type="match status" value="1"/>
</dbReference>